<feature type="compositionally biased region" description="Acidic residues" evidence="1">
    <location>
        <begin position="12"/>
        <end position="33"/>
    </location>
</feature>
<dbReference type="InParanoid" id="A0A2T3B474"/>
<evidence type="ECO:0000313" key="2">
    <source>
        <dbReference type="EMBL" id="PSS20445.1"/>
    </source>
</evidence>
<keyword evidence="3" id="KW-1185">Reference proteome</keyword>
<proteinExistence type="predicted"/>
<protein>
    <submittedName>
        <fullName evidence="2">Uncharacterized protein</fullName>
    </submittedName>
</protein>
<feature type="compositionally biased region" description="Polar residues" evidence="1">
    <location>
        <begin position="47"/>
        <end position="56"/>
    </location>
</feature>
<dbReference type="GeneID" id="36573708"/>
<gene>
    <name evidence="2" type="ORF">M430DRAFT_27490</name>
</gene>
<evidence type="ECO:0000313" key="3">
    <source>
        <dbReference type="Proteomes" id="UP000241818"/>
    </source>
</evidence>
<dbReference type="RefSeq" id="XP_024721715.1">
    <property type="nucleotide sequence ID" value="XM_024865627.1"/>
</dbReference>
<dbReference type="EMBL" id="KZ679010">
    <property type="protein sequence ID" value="PSS20445.1"/>
    <property type="molecule type" value="Genomic_DNA"/>
</dbReference>
<reference evidence="2 3" key="1">
    <citation type="journal article" date="2018" name="New Phytol.">
        <title>Comparative genomics and transcriptomics depict ericoid mycorrhizal fungi as versatile saprotrophs and plant mutualists.</title>
        <authorList>
            <person name="Martino E."/>
            <person name="Morin E."/>
            <person name="Grelet G.A."/>
            <person name="Kuo A."/>
            <person name="Kohler A."/>
            <person name="Daghino S."/>
            <person name="Barry K.W."/>
            <person name="Cichocki N."/>
            <person name="Clum A."/>
            <person name="Dockter R.B."/>
            <person name="Hainaut M."/>
            <person name="Kuo R.C."/>
            <person name="LaButti K."/>
            <person name="Lindahl B.D."/>
            <person name="Lindquist E.A."/>
            <person name="Lipzen A."/>
            <person name="Khouja H.R."/>
            <person name="Magnuson J."/>
            <person name="Murat C."/>
            <person name="Ohm R.A."/>
            <person name="Singer S.W."/>
            <person name="Spatafora J.W."/>
            <person name="Wang M."/>
            <person name="Veneault-Fourrey C."/>
            <person name="Henrissat B."/>
            <person name="Grigoriev I.V."/>
            <person name="Martin F.M."/>
            <person name="Perotto S."/>
        </authorList>
    </citation>
    <scope>NUCLEOTIDE SEQUENCE [LARGE SCALE GENOMIC DNA]</scope>
    <source>
        <strain evidence="2 3">ATCC 22711</strain>
    </source>
</reference>
<sequence>MKKNMVAIPITADEEEEEEDEAVSEATTEDSEFDSSGGVSIEDWESRTFSGTTTQESQRDSPGDSDTEDSGNGHSDLERSPDSEVLSEQQHSAIHHKQKYDEIRYLRTHGDPAAALILATQLLKEPNLSHYRRALTHLLLSKLPPFITDGTYHLLRCHLALLAWRDEGIPEEARPTVEYLAIQATARIYKLAREVRRSAFNRGVYQEYEEPGTGPSGLPLDVDHQSIVMERELLTLNARASDHPDLQRCNTSIKMLLEWISESSNPSWLVGSEAFLL</sequence>
<dbReference type="AlphaFoldDB" id="A0A2T3B474"/>
<name>A0A2T3B474_AMORE</name>
<accession>A0A2T3B474</accession>
<dbReference type="Proteomes" id="UP000241818">
    <property type="component" value="Unassembled WGS sequence"/>
</dbReference>
<feature type="region of interest" description="Disordered" evidence="1">
    <location>
        <begin position="1"/>
        <end position="93"/>
    </location>
</feature>
<evidence type="ECO:0000256" key="1">
    <source>
        <dbReference type="SAM" id="MobiDB-lite"/>
    </source>
</evidence>
<organism evidence="2 3">
    <name type="scientific">Amorphotheca resinae ATCC 22711</name>
    <dbReference type="NCBI Taxonomy" id="857342"/>
    <lineage>
        <taxon>Eukaryota</taxon>
        <taxon>Fungi</taxon>
        <taxon>Dikarya</taxon>
        <taxon>Ascomycota</taxon>
        <taxon>Pezizomycotina</taxon>
        <taxon>Leotiomycetes</taxon>
        <taxon>Helotiales</taxon>
        <taxon>Amorphothecaceae</taxon>
        <taxon>Amorphotheca</taxon>
    </lineage>
</organism>